<dbReference type="SFLD" id="SFLDG01129">
    <property type="entry name" value="C1.5:_HAD__Beta-PGM__Phosphata"/>
    <property type="match status" value="1"/>
</dbReference>
<dbReference type="OrthoDB" id="10041at2157"/>
<keyword evidence="8" id="KW-0460">Magnesium</keyword>
<keyword evidence="5" id="KW-0028">Amino-acid biosynthesis</keyword>
<proteinExistence type="inferred from homology"/>
<comment type="caution">
    <text evidence="12">The sequence shown here is derived from an EMBL/GenBank/DDBJ whole genome shotgun (WGS) entry which is preliminary data.</text>
</comment>
<dbReference type="SFLD" id="SFLDG01137">
    <property type="entry name" value="C1.6.1:_Phosphoserine_Phosphat"/>
    <property type="match status" value="1"/>
</dbReference>
<comment type="cofactor">
    <cofactor evidence="1">
        <name>Mg(2+)</name>
        <dbReference type="ChEBI" id="CHEBI:18420"/>
    </cofactor>
</comment>
<dbReference type="GO" id="GO:0000287">
    <property type="term" value="F:magnesium ion binding"/>
    <property type="evidence" value="ECO:0007669"/>
    <property type="project" value="TreeGrafter"/>
</dbReference>
<dbReference type="GO" id="GO:0006564">
    <property type="term" value="P:L-serine biosynthetic process"/>
    <property type="evidence" value="ECO:0007669"/>
    <property type="project" value="UniProtKB-KW"/>
</dbReference>
<dbReference type="InterPro" id="IPR023214">
    <property type="entry name" value="HAD_sf"/>
</dbReference>
<dbReference type="STRING" id="647171.MetfoDRAFT_0306"/>
<feature type="active site" description="Proton donor" evidence="11">
    <location>
        <position position="13"/>
    </location>
</feature>
<dbReference type="GO" id="GO:0005737">
    <property type="term" value="C:cytoplasm"/>
    <property type="evidence" value="ECO:0007669"/>
    <property type="project" value="TreeGrafter"/>
</dbReference>
<dbReference type="SFLD" id="SFLDS00003">
    <property type="entry name" value="Haloacid_Dehalogenase"/>
    <property type="match status" value="1"/>
</dbReference>
<dbReference type="UniPathway" id="UPA00135">
    <property type="reaction ID" value="UER00198"/>
</dbReference>
<dbReference type="SUPFAM" id="SSF56784">
    <property type="entry name" value="HAD-like"/>
    <property type="match status" value="1"/>
</dbReference>
<keyword evidence="13" id="KW-1185">Reference proteome</keyword>
<evidence type="ECO:0000256" key="3">
    <source>
        <dbReference type="ARBA" id="ARBA00009184"/>
    </source>
</evidence>
<evidence type="ECO:0000256" key="4">
    <source>
        <dbReference type="ARBA" id="ARBA00012640"/>
    </source>
</evidence>
<evidence type="ECO:0000256" key="11">
    <source>
        <dbReference type="PIRSR" id="PIRSR604469-1"/>
    </source>
</evidence>
<dbReference type="InterPro" id="IPR004469">
    <property type="entry name" value="PSP"/>
</dbReference>
<evidence type="ECO:0000256" key="7">
    <source>
        <dbReference type="ARBA" id="ARBA00022801"/>
    </source>
</evidence>
<evidence type="ECO:0000313" key="13">
    <source>
        <dbReference type="Proteomes" id="UP000003706"/>
    </source>
</evidence>
<dbReference type="SFLD" id="SFLDG01136">
    <property type="entry name" value="C1.6:_Phosphoserine_Phosphatas"/>
    <property type="match status" value="1"/>
</dbReference>
<dbReference type="InterPro" id="IPR050582">
    <property type="entry name" value="HAD-like_SerB"/>
</dbReference>
<dbReference type="EMBL" id="AGJL01000005">
    <property type="protein sequence ID" value="EHP88809.1"/>
    <property type="molecule type" value="Genomic_DNA"/>
</dbReference>
<dbReference type="NCBIfam" id="TIGR01488">
    <property type="entry name" value="HAD-SF-IB"/>
    <property type="match status" value="1"/>
</dbReference>
<keyword evidence="9" id="KW-0718">Serine biosynthesis</keyword>
<dbReference type="PANTHER" id="PTHR43344">
    <property type="entry name" value="PHOSPHOSERINE PHOSPHATASE"/>
    <property type="match status" value="1"/>
</dbReference>
<evidence type="ECO:0000256" key="8">
    <source>
        <dbReference type="ARBA" id="ARBA00022842"/>
    </source>
</evidence>
<reference evidence="12 13" key="1">
    <citation type="submission" date="2011-09" db="EMBL/GenBank/DDBJ databases">
        <title>The draft genome of Methanotorris formicicus Mc-S-70.</title>
        <authorList>
            <consortium name="US DOE Joint Genome Institute (JGI-PGF)"/>
            <person name="Lucas S."/>
            <person name="Han J."/>
            <person name="Lapidus A."/>
            <person name="Cheng J.-F."/>
            <person name="Goodwin L."/>
            <person name="Pitluck S."/>
            <person name="Peters L."/>
            <person name="Land M.L."/>
            <person name="Hauser L."/>
            <person name="Sieprawska-Lupa M."/>
            <person name="Takai K."/>
            <person name="Miyazaki J."/>
            <person name="Whitman W."/>
            <person name="Woyke T.J."/>
        </authorList>
    </citation>
    <scope>NUCLEOTIDE SEQUENCE [LARGE SCALE GENOMIC DNA]</scope>
    <source>
        <strain evidence="12 13">Mc-S-70</strain>
    </source>
</reference>
<evidence type="ECO:0000256" key="9">
    <source>
        <dbReference type="ARBA" id="ARBA00023299"/>
    </source>
</evidence>
<dbReference type="Gene3D" id="3.40.50.1000">
    <property type="entry name" value="HAD superfamily/HAD-like"/>
    <property type="match status" value="1"/>
</dbReference>
<dbReference type="RefSeq" id="WP_007043752.1">
    <property type="nucleotide sequence ID" value="NZ_AGJL01000005.1"/>
</dbReference>
<dbReference type="PANTHER" id="PTHR43344:SF2">
    <property type="entry name" value="PHOSPHOSERINE PHOSPHATASE"/>
    <property type="match status" value="1"/>
</dbReference>
<dbReference type="NCBIfam" id="TIGR00338">
    <property type="entry name" value="serB"/>
    <property type="match status" value="1"/>
</dbReference>
<keyword evidence="7 12" id="KW-0378">Hydrolase</keyword>
<keyword evidence="6" id="KW-0479">Metal-binding</keyword>
<evidence type="ECO:0000256" key="6">
    <source>
        <dbReference type="ARBA" id="ARBA00022723"/>
    </source>
</evidence>
<comment type="similarity">
    <text evidence="3">Belongs to the HAD-like hydrolase superfamily. SerB family.</text>
</comment>
<accession>H1KWY3</accession>
<dbReference type="Pfam" id="PF00702">
    <property type="entry name" value="Hydrolase"/>
    <property type="match status" value="1"/>
</dbReference>
<dbReference type="GO" id="GO:0036424">
    <property type="term" value="F:L-phosphoserine phosphatase activity"/>
    <property type="evidence" value="ECO:0007669"/>
    <property type="project" value="InterPro"/>
</dbReference>
<evidence type="ECO:0000256" key="5">
    <source>
        <dbReference type="ARBA" id="ARBA00022605"/>
    </source>
</evidence>
<evidence type="ECO:0000256" key="1">
    <source>
        <dbReference type="ARBA" id="ARBA00001946"/>
    </source>
</evidence>
<dbReference type="SFLD" id="SFLDF00029">
    <property type="entry name" value="phosphoserine_phosphatase"/>
    <property type="match status" value="1"/>
</dbReference>
<evidence type="ECO:0000256" key="10">
    <source>
        <dbReference type="ARBA" id="ARBA00031693"/>
    </source>
</evidence>
<sequence length="211" mass="23474">MERKKKIVLFDFDSTLVDCETIDEIAKEAGVEEEVKKITKEAMEGKLNFEQSLRKRVSLLKGLPVEKVEKAVSNIKLMNGAEETIKELKKKGYVVGVVSGGFDIAVKRIKEKLELDYAYANELIENDGILTGEVRGPVMSETAKGDILEEIARKEGVDLKDTIAVGDGANDISMFNKAGLKIAFCAKEILKEKADICIEKKDLREILKHVD</sequence>
<dbReference type="PATRIC" id="fig|647171.4.peg.301"/>
<organism evidence="12 13">
    <name type="scientific">Methanotorris formicicus Mc-S-70</name>
    <dbReference type="NCBI Taxonomy" id="647171"/>
    <lineage>
        <taxon>Archaea</taxon>
        <taxon>Methanobacteriati</taxon>
        <taxon>Methanobacteriota</taxon>
        <taxon>Methanomada group</taxon>
        <taxon>Methanococci</taxon>
        <taxon>Methanococcales</taxon>
        <taxon>Methanocaldococcaceae</taxon>
        <taxon>Methanotorris</taxon>
    </lineage>
</organism>
<comment type="pathway">
    <text evidence="2">Amino-acid biosynthesis; L-serine biosynthesis; L-serine from 3-phospho-D-glycerate: step 3/3.</text>
</comment>
<dbReference type="EC" id="3.1.3.3" evidence="4"/>
<evidence type="ECO:0000313" key="12">
    <source>
        <dbReference type="EMBL" id="EHP88809.1"/>
    </source>
</evidence>
<feature type="active site" description="Nucleophile" evidence="11">
    <location>
        <position position="11"/>
    </location>
</feature>
<name>H1KWY3_9EURY</name>
<protein>
    <recommendedName>
        <fullName evidence="4">phosphoserine phosphatase</fullName>
        <ecNumber evidence="4">3.1.3.3</ecNumber>
    </recommendedName>
    <alternativeName>
        <fullName evidence="10">O-phosphoserine phosphohydrolase</fullName>
    </alternativeName>
</protein>
<dbReference type="InterPro" id="IPR036412">
    <property type="entry name" value="HAD-like_sf"/>
</dbReference>
<gene>
    <name evidence="12" type="ORF">MetfoDRAFT_0306</name>
</gene>
<dbReference type="AlphaFoldDB" id="H1KWY3"/>
<evidence type="ECO:0000256" key="2">
    <source>
        <dbReference type="ARBA" id="ARBA00005135"/>
    </source>
</evidence>
<dbReference type="Proteomes" id="UP000003706">
    <property type="component" value="Unassembled WGS sequence"/>
</dbReference>